<name>A0A1M6QD06_9AQUI</name>
<gene>
    <name evidence="2" type="ORF">SAMN05444391_0186</name>
</gene>
<dbReference type="InterPro" id="IPR034904">
    <property type="entry name" value="FSCA_dom_sf"/>
</dbReference>
<protein>
    <submittedName>
        <fullName evidence="2">Fe-S cluster biogenesis protein NfuA, 4Fe-4S-binding domain</fullName>
    </submittedName>
</protein>
<keyword evidence="3" id="KW-1185">Reference proteome</keyword>
<dbReference type="STRING" id="381751.SAMN05444391_0186"/>
<dbReference type="Proteomes" id="UP000189810">
    <property type="component" value="Chromosome I"/>
</dbReference>
<dbReference type="InterPro" id="IPR001075">
    <property type="entry name" value="NIF_FeS_clus_asmbl_NifU_C"/>
</dbReference>
<dbReference type="SUPFAM" id="SSF117916">
    <property type="entry name" value="Fe-S cluster assembly (FSCA) domain-like"/>
    <property type="match status" value="1"/>
</dbReference>
<sequence>MGMPTREEIEAVLDEIRPALRFDGGDVELVDVTEDGTVLVRMIGACAGCGMSVLTLKAGIERALRNRFPEIKEVKDVNLDIPTTFGF</sequence>
<organism evidence="2 3">
    <name type="scientific">Thermocrinis minervae</name>
    <dbReference type="NCBI Taxonomy" id="381751"/>
    <lineage>
        <taxon>Bacteria</taxon>
        <taxon>Pseudomonadati</taxon>
        <taxon>Aquificota</taxon>
        <taxon>Aquificia</taxon>
        <taxon>Aquificales</taxon>
        <taxon>Aquificaceae</taxon>
        <taxon>Thermocrinis</taxon>
    </lineage>
</organism>
<reference evidence="2 3" key="1">
    <citation type="submission" date="2016-11" db="EMBL/GenBank/DDBJ databases">
        <authorList>
            <person name="Jaros S."/>
            <person name="Januszkiewicz K."/>
            <person name="Wedrychowicz H."/>
        </authorList>
    </citation>
    <scope>NUCLEOTIDE SEQUENCE [LARGE SCALE GENOMIC DNA]</scope>
    <source>
        <strain evidence="2 3">DSM 19557</strain>
    </source>
</reference>
<evidence type="ECO:0000259" key="1">
    <source>
        <dbReference type="Pfam" id="PF01106"/>
    </source>
</evidence>
<dbReference type="EMBL" id="LT670846">
    <property type="protein sequence ID" value="SHK18066.1"/>
    <property type="molecule type" value="Genomic_DNA"/>
</dbReference>
<proteinExistence type="predicted"/>
<dbReference type="GO" id="GO:0051536">
    <property type="term" value="F:iron-sulfur cluster binding"/>
    <property type="evidence" value="ECO:0007669"/>
    <property type="project" value="InterPro"/>
</dbReference>
<dbReference type="Gene3D" id="3.30.300.130">
    <property type="entry name" value="Fe-S cluster assembly (FSCA)"/>
    <property type="match status" value="1"/>
</dbReference>
<dbReference type="GO" id="GO:0016226">
    <property type="term" value="P:iron-sulfur cluster assembly"/>
    <property type="evidence" value="ECO:0007669"/>
    <property type="project" value="InterPro"/>
</dbReference>
<dbReference type="AlphaFoldDB" id="A0A1M6QD06"/>
<dbReference type="GO" id="GO:0005506">
    <property type="term" value="F:iron ion binding"/>
    <property type="evidence" value="ECO:0007669"/>
    <property type="project" value="InterPro"/>
</dbReference>
<evidence type="ECO:0000313" key="2">
    <source>
        <dbReference type="EMBL" id="SHK18066.1"/>
    </source>
</evidence>
<evidence type="ECO:0000313" key="3">
    <source>
        <dbReference type="Proteomes" id="UP000189810"/>
    </source>
</evidence>
<dbReference type="Pfam" id="PF01106">
    <property type="entry name" value="NifU"/>
    <property type="match status" value="1"/>
</dbReference>
<dbReference type="RefSeq" id="WP_079653384.1">
    <property type="nucleotide sequence ID" value="NZ_LT670846.1"/>
</dbReference>
<accession>A0A1M6QD06</accession>
<feature type="domain" description="NIF system FeS cluster assembly NifU C-terminal" evidence="1">
    <location>
        <begin position="9"/>
        <end position="74"/>
    </location>
</feature>
<dbReference type="PANTHER" id="PTHR11178">
    <property type="entry name" value="IRON-SULFUR CLUSTER SCAFFOLD PROTEIN NFU-RELATED"/>
    <property type="match status" value="1"/>
</dbReference>